<evidence type="ECO:0000259" key="1">
    <source>
        <dbReference type="Pfam" id="PF04480"/>
    </source>
</evidence>
<dbReference type="SUPFAM" id="SSF52980">
    <property type="entry name" value="Restriction endonuclease-like"/>
    <property type="match status" value="1"/>
</dbReference>
<dbReference type="AlphaFoldDB" id="A0A0B5D840"/>
<dbReference type="HOGENOM" id="CLU_059335_0_0_11"/>
<proteinExistence type="predicted"/>
<evidence type="ECO:0000313" key="2">
    <source>
        <dbReference type="EMBL" id="AJE31959.1"/>
    </source>
</evidence>
<keyword evidence="3" id="KW-1185">Reference proteome</keyword>
<feature type="domain" description="DUF559" evidence="1">
    <location>
        <begin position="173"/>
        <end position="272"/>
    </location>
</feature>
<accession>A0A0B5D840</accession>
<dbReference type="Proteomes" id="UP000031524">
    <property type="component" value="Chromosome"/>
</dbReference>
<dbReference type="KEGG" id="chm:B842_00495"/>
<evidence type="ECO:0000313" key="3">
    <source>
        <dbReference type="Proteomes" id="UP000031524"/>
    </source>
</evidence>
<reference evidence="2 3" key="1">
    <citation type="submission" date="2013-04" db="EMBL/GenBank/DDBJ databases">
        <title>Complete genome sequence of Corynebacterium humireducens DSM 45392(T), isolated from a wastewater-fed microbial fuel cell.</title>
        <authorList>
            <person name="Ruckert C."/>
            <person name="Albersmeier A."/>
            <person name="Kalinowski J."/>
        </authorList>
    </citation>
    <scope>NUCLEOTIDE SEQUENCE [LARGE SCALE GENOMIC DNA]</scope>
    <source>
        <strain evidence="3">MFC-5</strain>
    </source>
</reference>
<dbReference type="Gene3D" id="3.40.960.10">
    <property type="entry name" value="VSR Endonuclease"/>
    <property type="match status" value="1"/>
</dbReference>
<dbReference type="InterPro" id="IPR007569">
    <property type="entry name" value="DUF559"/>
</dbReference>
<dbReference type="Pfam" id="PF04480">
    <property type="entry name" value="DUF559"/>
    <property type="match status" value="1"/>
</dbReference>
<sequence length="338" mass="37107">MGTVYRTAQLEELGIGRRRRQALVTQGQLHRVEHGVYCTAPPEGGLLLRAVAHTRPHLAFSGVTARQIHDGVPTTTPLEAVVQRPHNYRSGPLVTVRQVRTLATRTVNGHRVVPPVGAVGDLLAEDSATARAFLERHYAGREGNATLAADLAAMGPLPPALRTLLASASIASDSKSEQTLARALKARGITLTQNFPLGHYHWDFAIPHAKILIDLDSFRYHAALADGENERTSVIDRWKANDGARRGWLVLHYTGECVYRHLDRVVEQVADTVTWRTGNRRTRSTPPALLPCEVAPPWTWHHTLRAAGHAVTEPPFFSNEELRAMGVEPGSPEDPNLA</sequence>
<dbReference type="RefSeq" id="WP_169744840.1">
    <property type="nucleotide sequence ID" value="NZ_BCSU01000015.1"/>
</dbReference>
<gene>
    <name evidence="2" type="ORF">B842_00495</name>
</gene>
<name>A0A0B5D840_9CORY</name>
<dbReference type="EMBL" id="CP005286">
    <property type="protein sequence ID" value="AJE31959.1"/>
    <property type="molecule type" value="Genomic_DNA"/>
</dbReference>
<protein>
    <recommendedName>
        <fullName evidence="1">DUF559 domain-containing protein</fullName>
    </recommendedName>
</protein>
<organism evidence="2 3">
    <name type="scientific">Corynebacterium humireducens NBRC 106098 = DSM 45392</name>
    <dbReference type="NCBI Taxonomy" id="1223515"/>
    <lineage>
        <taxon>Bacteria</taxon>
        <taxon>Bacillati</taxon>
        <taxon>Actinomycetota</taxon>
        <taxon>Actinomycetes</taxon>
        <taxon>Mycobacteriales</taxon>
        <taxon>Corynebacteriaceae</taxon>
        <taxon>Corynebacterium</taxon>
    </lineage>
</organism>
<dbReference type="InterPro" id="IPR011335">
    <property type="entry name" value="Restrct_endonuc-II-like"/>
</dbReference>